<dbReference type="CDD" id="cd02440">
    <property type="entry name" value="AdoMet_MTases"/>
    <property type="match status" value="1"/>
</dbReference>
<protein>
    <submittedName>
        <fullName evidence="1">Methyltransferase-like protein 7B</fullName>
    </submittedName>
</protein>
<dbReference type="Gene3D" id="3.40.50.150">
    <property type="entry name" value="Vaccinia Virus protein VP39"/>
    <property type="match status" value="1"/>
</dbReference>
<dbReference type="Pfam" id="PF13489">
    <property type="entry name" value="Methyltransf_23"/>
    <property type="match status" value="1"/>
</dbReference>
<dbReference type="GO" id="GO:0032259">
    <property type="term" value="P:methylation"/>
    <property type="evidence" value="ECO:0007669"/>
    <property type="project" value="UniProtKB-KW"/>
</dbReference>
<evidence type="ECO:0000313" key="1">
    <source>
        <dbReference type="EMBL" id="KOS23075.1"/>
    </source>
</evidence>
<dbReference type="InterPro" id="IPR029063">
    <property type="entry name" value="SAM-dependent_MTases_sf"/>
</dbReference>
<dbReference type="STRING" id="150374.A0A0M9VXI3"/>
<comment type="caution">
    <text evidence="1">The sequence shown here is derived from an EMBL/GenBank/DDBJ whole genome shotgun (WGS) entry which is preliminary data.</text>
</comment>
<dbReference type="GO" id="GO:0008168">
    <property type="term" value="F:methyltransferase activity"/>
    <property type="evidence" value="ECO:0007669"/>
    <property type="project" value="UniProtKB-KW"/>
</dbReference>
<sequence>MSVWDTCVDACVILVEPWLLVLYSLSHVPQTVRQIVRSGDWARLLSPSAFHDALFGNFWATFGPNVKQNAQVNVIPLLQGRVRGGRVHEDPVGPPIRGTVIEVGAGSGLWADVFARFAGPQATERLPGSRGITKIYGIEPNAISAVALRARVKEVGLGNVYEVVPVGIEDVEDEAAWGGRIEPGSVDAIVSILCLCSIPEPEKNIKLLYRLLKPGGTWYLYEHVKTKRGGPLMSLYQRLIAPVWRISFGSCQLCRNTEKSLRDAGPWEHIDLCQPPTEPTLSLCPHIYGSATKKL</sequence>
<keyword evidence="1" id="KW-0808">Transferase</keyword>
<evidence type="ECO:0000313" key="2">
    <source>
        <dbReference type="Proteomes" id="UP000053831"/>
    </source>
</evidence>
<dbReference type="PANTHER" id="PTHR45036:SF1">
    <property type="entry name" value="METHYLTRANSFERASE LIKE 7A"/>
    <property type="match status" value="1"/>
</dbReference>
<dbReference type="SUPFAM" id="SSF53335">
    <property type="entry name" value="S-adenosyl-L-methionine-dependent methyltransferases"/>
    <property type="match status" value="1"/>
</dbReference>
<dbReference type="OrthoDB" id="540004at2759"/>
<accession>A0A0M9VXI3</accession>
<dbReference type="InterPro" id="IPR052356">
    <property type="entry name" value="Thiol_S-MT"/>
</dbReference>
<proteinExistence type="predicted"/>
<dbReference type="AlphaFoldDB" id="A0A0M9VXI3"/>
<keyword evidence="2" id="KW-1185">Reference proteome</keyword>
<keyword evidence="1" id="KW-0489">Methyltransferase</keyword>
<dbReference type="Proteomes" id="UP000053831">
    <property type="component" value="Unassembled WGS sequence"/>
</dbReference>
<name>A0A0M9VXI3_ESCWE</name>
<dbReference type="PANTHER" id="PTHR45036">
    <property type="entry name" value="METHYLTRANSFERASE LIKE 7B"/>
    <property type="match status" value="1"/>
</dbReference>
<organism evidence="1 2">
    <name type="scientific">Escovopsis weberi</name>
    <dbReference type="NCBI Taxonomy" id="150374"/>
    <lineage>
        <taxon>Eukaryota</taxon>
        <taxon>Fungi</taxon>
        <taxon>Dikarya</taxon>
        <taxon>Ascomycota</taxon>
        <taxon>Pezizomycotina</taxon>
        <taxon>Sordariomycetes</taxon>
        <taxon>Hypocreomycetidae</taxon>
        <taxon>Hypocreales</taxon>
        <taxon>Hypocreaceae</taxon>
        <taxon>Escovopsis</taxon>
    </lineage>
</organism>
<dbReference type="EMBL" id="LGSR01000002">
    <property type="protein sequence ID" value="KOS23075.1"/>
    <property type="molecule type" value="Genomic_DNA"/>
</dbReference>
<reference evidence="1 2" key="1">
    <citation type="submission" date="2015-07" db="EMBL/GenBank/DDBJ databases">
        <title>The genome of the fungus Escovopsis weberi, a specialized disease agent of ant agriculture.</title>
        <authorList>
            <person name="de Man T.J."/>
            <person name="Stajich J.E."/>
            <person name="Kubicek C.P."/>
            <person name="Chenthamara K."/>
            <person name="Atanasova L."/>
            <person name="Druzhinina I.S."/>
            <person name="Birnbaum S."/>
            <person name="Barribeau S.M."/>
            <person name="Teiling C."/>
            <person name="Suen G."/>
            <person name="Currie C."/>
            <person name="Gerardo N.M."/>
        </authorList>
    </citation>
    <scope>NUCLEOTIDE SEQUENCE [LARGE SCALE GENOMIC DNA]</scope>
</reference>
<gene>
    <name evidence="1" type="ORF">ESCO_003541</name>
</gene>